<dbReference type="InterPro" id="IPR051729">
    <property type="entry name" value="Opine/Lysopine_DH"/>
</dbReference>
<dbReference type="InterPro" id="IPR013328">
    <property type="entry name" value="6PGD_dom2"/>
</dbReference>
<dbReference type="Gene3D" id="1.10.1040.10">
    <property type="entry name" value="N-(1-d-carboxylethyl)-l-norvaline Dehydrogenase, domain 2"/>
    <property type="match status" value="1"/>
</dbReference>
<keyword evidence="4" id="KW-1185">Reference proteome</keyword>
<dbReference type="SUPFAM" id="SSF48179">
    <property type="entry name" value="6-phosphogluconate dehydrogenase C-terminal domain-like"/>
    <property type="match status" value="1"/>
</dbReference>
<reference evidence="3 4" key="1">
    <citation type="submission" date="2017-06" db="EMBL/GenBank/DDBJ databases">
        <title>Whole Genome Sequences of Colwellia marinimaniae MTCD1.</title>
        <authorList>
            <person name="Kusumoto H."/>
            <person name="Inoue M."/>
            <person name="Tanikawa K."/>
            <person name="Maeji H."/>
            <person name="Cameron J.H."/>
            <person name="Bartlett D.H."/>
        </authorList>
    </citation>
    <scope>NUCLEOTIDE SEQUENCE [LARGE SCALE GENOMIC DNA]</scope>
    <source>
        <strain evidence="3 4">MTCD1</strain>
    </source>
</reference>
<accession>A0ABQ0N063</accession>
<evidence type="ECO:0000256" key="1">
    <source>
        <dbReference type="ARBA" id="ARBA00023002"/>
    </source>
</evidence>
<dbReference type="Proteomes" id="UP000197068">
    <property type="component" value="Unassembled WGS sequence"/>
</dbReference>
<organism evidence="3 4">
    <name type="scientific">Colwellia marinimaniae</name>
    <dbReference type="NCBI Taxonomy" id="1513592"/>
    <lineage>
        <taxon>Bacteria</taxon>
        <taxon>Pseudomonadati</taxon>
        <taxon>Pseudomonadota</taxon>
        <taxon>Gammaproteobacteria</taxon>
        <taxon>Alteromonadales</taxon>
        <taxon>Colwelliaceae</taxon>
        <taxon>Colwellia</taxon>
    </lineage>
</organism>
<dbReference type="Pfam" id="PF02317">
    <property type="entry name" value="Octopine_DH"/>
    <property type="match status" value="1"/>
</dbReference>
<gene>
    <name evidence="3" type="ORF">MTCD1_03671</name>
</gene>
<evidence type="ECO:0000313" key="3">
    <source>
        <dbReference type="EMBL" id="GAW98013.1"/>
    </source>
</evidence>
<feature type="domain" description="Opine dehydrogenase" evidence="2">
    <location>
        <begin position="185"/>
        <end position="328"/>
    </location>
</feature>
<proteinExistence type="predicted"/>
<dbReference type="PANTHER" id="PTHR38015">
    <property type="entry name" value="BLR6086 PROTEIN"/>
    <property type="match status" value="1"/>
</dbReference>
<comment type="caution">
    <text evidence="3">The sequence shown here is derived from an EMBL/GenBank/DDBJ whole genome shotgun (WGS) entry which is preliminary data.</text>
</comment>
<dbReference type="RefSeq" id="WP_057181054.1">
    <property type="nucleotide sequence ID" value="NZ_BDQM01000076.1"/>
</dbReference>
<dbReference type="SUPFAM" id="SSF51735">
    <property type="entry name" value="NAD(P)-binding Rossmann-fold domains"/>
    <property type="match status" value="1"/>
</dbReference>
<keyword evidence="1" id="KW-0560">Oxidoreductase</keyword>
<dbReference type="PANTHER" id="PTHR38015:SF1">
    <property type="entry name" value="OPINE DEHYDROGENASE DOMAIN-CONTAINING PROTEIN"/>
    <property type="match status" value="1"/>
</dbReference>
<protein>
    <recommendedName>
        <fullName evidence="2">Opine dehydrogenase domain-containing protein</fullName>
    </recommendedName>
</protein>
<dbReference type="InterPro" id="IPR008927">
    <property type="entry name" value="6-PGluconate_DH-like_C_sf"/>
</dbReference>
<dbReference type="InterPro" id="IPR036291">
    <property type="entry name" value="NAD(P)-bd_dom_sf"/>
</dbReference>
<dbReference type="InterPro" id="IPR003421">
    <property type="entry name" value="Opine_DH"/>
</dbReference>
<dbReference type="Gene3D" id="3.40.50.720">
    <property type="entry name" value="NAD(P)-binding Rossmann-like Domain"/>
    <property type="match status" value="1"/>
</dbReference>
<sequence length="357" mass="38054">MNITILGAGAGGSVTAFDYANHGHSVRLFDFPEFPSNIEAIANQGGIYAEGYISGFSPVAYAGHDIDKALEDAELIYVIGPAFSTLPFGEACAGKLKPGQTVIISPGSCAGALVFKQAAGLGLEDDSVRIAETHTLQYAVRLLEAGRVQVFLKLKAGNLLAALPSRHTADILQLIADVYPGMEPAHNVIQTSLQNANPVIHPAVSLTNAARIEGAGDFLFYEEGVTDSVGRLIEAVDRERIAIGERLGITILSDPEIGIHQGYMRENNYGSAYRNAPGFQGIPAQPQLDHRYINEDVGYGLVFMSGLAKQVGVETPSIDAIIQITSVLMNRDYAAEALRTPKSLGIAGLSVTELYRL</sequence>
<name>A0ABQ0N063_9GAMM</name>
<dbReference type="EMBL" id="BDQM01000076">
    <property type="protein sequence ID" value="GAW98013.1"/>
    <property type="molecule type" value="Genomic_DNA"/>
</dbReference>
<evidence type="ECO:0000313" key="4">
    <source>
        <dbReference type="Proteomes" id="UP000197068"/>
    </source>
</evidence>
<evidence type="ECO:0000259" key="2">
    <source>
        <dbReference type="Pfam" id="PF02317"/>
    </source>
</evidence>